<reference evidence="4" key="1">
    <citation type="submission" date="2021-01" db="EMBL/GenBank/DDBJ databases">
        <authorList>
            <person name="Corre E."/>
            <person name="Pelletier E."/>
            <person name="Niang G."/>
            <person name="Scheremetjew M."/>
            <person name="Finn R."/>
            <person name="Kale V."/>
            <person name="Holt S."/>
            <person name="Cochrane G."/>
            <person name="Meng A."/>
            <person name="Brown T."/>
            <person name="Cohen L."/>
        </authorList>
    </citation>
    <scope>NUCLEOTIDE SEQUENCE</scope>
    <source>
        <strain evidence="4">MM31A-1</strain>
    </source>
</reference>
<evidence type="ECO:0000256" key="2">
    <source>
        <dbReference type="SAM" id="Phobius"/>
    </source>
</evidence>
<dbReference type="InterPro" id="IPR043729">
    <property type="entry name" value="DUF5672"/>
</dbReference>
<evidence type="ECO:0000313" key="4">
    <source>
        <dbReference type="EMBL" id="CAE0464568.1"/>
    </source>
</evidence>
<dbReference type="InterPro" id="IPR027417">
    <property type="entry name" value="P-loop_NTPase"/>
</dbReference>
<evidence type="ECO:0000259" key="3">
    <source>
        <dbReference type="Pfam" id="PF18922"/>
    </source>
</evidence>
<gene>
    <name evidence="4" type="ORF">CDEB00056_LOCUS9409</name>
</gene>
<organism evidence="4">
    <name type="scientific">Chaetoceros debilis</name>
    <dbReference type="NCBI Taxonomy" id="122233"/>
    <lineage>
        <taxon>Eukaryota</taxon>
        <taxon>Sar</taxon>
        <taxon>Stramenopiles</taxon>
        <taxon>Ochrophyta</taxon>
        <taxon>Bacillariophyta</taxon>
        <taxon>Coscinodiscophyceae</taxon>
        <taxon>Chaetocerotophycidae</taxon>
        <taxon>Chaetocerotales</taxon>
        <taxon>Chaetocerotaceae</taxon>
        <taxon>Chaetoceros</taxon>
    </lineage>
</organism>
<feature type="transmembrane region" description="Helical" evidence="2">
    <location>
        <begin position="31"/>
        <end position="50"/>
    </location>
</feature>
<dbReference type="Gene3D" id="3.40.50.300">
    <property type="entry name" value="P-loop containing nucleotide triphosphate hydrolases"/>
    <property type="match status" value="1"/>
</dbReference>
<dbReference type="EMBL" id="HBIO01012106">
    <property type="protein sequence ID" value="CAE0464568.1"/>
    <property type="molecule type" value="Transcribed_RNA"/>
</dbReference>
<keyword evidence="2" id="KW-1133">Transmembrane helix</keyword>
<feature type="domain" description="DUF5672" evidence="3">
    <location>
        <begin position="378"/>
        <end position="555"/>
    </location>
</feature>
<protein>
    <recommendedName>
        <fullName evidence="3">DUF5672 domain-containing protein</fullName>
    </recommendedName>
</protein>
<keyword evidence="2" id="KW-0812">Transmembrane</keyword>
<evidence type="ECO:0000256" key="1">
    <source>
        <dbReference type="SAM" id="MobiDB-lite"/>
    </source>
</evidence>
<feature type="region of interest" description="Disordered" evidence="1">
    <location>
        <begin position="120"/>
        <end position="160"/>
    </location>
</feature>
<name>A0A7S3V8L7_9STRA</name>
<proteinExistence type="predicted"/>
<dbReference type="SUPFAM" id="SSF52540">
    <property type="entry name" value="P-loop containing nucleoside triphosphate hydrolases"/>
    <property type="match status" value="1"/>
</dbReference>
<dbReference type="AlphaFoldDB" id="A0A7S3V8L7"/>
<sequence>MKHWADLLSIPSPRGSARKGAHDRIRTRGTVFLRVILSLIMFLMITAWYFTPEPSIYDVEALFDLEMELDLEDPLELEIKGVAQYYNELAALDELDIEQGLEQGLDPYPDLNLDKIKSQELENDDDEGGSVDIDINGVNGDDQDDTLIQSGDGKQTTVQSEVEEIISTSDAGKVKESSSTRVEEFIPLYDEVYAKYQKERKSPYRKKQEEEVQLEENEAKAKQQPKIIRSMDTYGKDVLQNPKACEITVVIMDPRIPNLQKGSPDFFALESVGAYLPNACVIIQTSKCKFQMPNQNQEQYNENPNPPSDKIVDQAVYQRIYDLSLPLFQDMMERGRVRVKFLNHQTYHLRSCHDFFNPSAAVMNVNYWGKDEFIPDVDSDTVLIFQGDAMLCHSFDVDYWRKFALVGGVWHNYACGMLKDHWKLYMKPQASYKHKEMNNLLTDEDKKLEYELDAEFPSICRNKQGKKNGLGPLGNGGFSLRSRKAMIKAIQTCPHTTWSGIDVKDRSLPCLVQVKNDRDIHAMQEDVYFGTVLRATGAVMPTAYEATLFSTEMNWPGQALAQYGGPEEEAELIRIAREASCEYHGASTVQWADSQILRRDTVSIGFHQPFVYHVKETFLTGDVVDQCPFVKYMYDPLHKKNMKAKKVVTTPARTGRVRSIPRTPMDSKRTTGLIILGMHRSGTSMLAGLLSKGFGYSTGGPLFGPNEQNPNGFFELISASEQNEEILNHQNMNWHSVSNLFDVKRPLPSIASGDINFARGDSALKFLNSSRSAPWIQKDPRMCFTIGAWLPFLYSKPAVLFSYRHPLEVALSLLNIHNDITSLTHGLRLWIVYNRNAIQNSMDLCRVHTSHKAILSDASNELKRITNDLTKTCGVPAAPKEITQNVIDDFIDPSLDHHSNKSMAGISSRPHFDSLDHKGITNSAQLNYISLLEEGCEIIDSEARGKLSEAERKIYVKAIKLYCDFESGEAYKIDYIWENV</sequence>
<feature type="compositionally biased region" description="Polar residues" evidence="1">
    <location>
        <begin position="146"/>
        <end position="160"/>
    </location>
</feature>
<dbReference type="Pfam" id="PF18922">
    <property type="entry name" value="DUF5672"/>
    <property type="match status" value="1"/>
</dbReference>
<keyword evidence="2" id="KW-0472">Membrane</keyword>
<accession>A0A7S3V8L7</accession>